<evidence type="ECO:0000313" key="1">
    <source>
        <dbReference type="EMBL" id="GAA1967597.1"/>
    </source>
</evidence>
<dbReference type="EMBL" id="BAAANN010000018">
    <property type="protein sequence ID" value="GAA1967597.1"/>
    <property type="molecule type" value="Genomic_DNA"/>
</dbReference>
<dbReference type="Proteomes" id="UP001501116">
    <property type="component" value="Unassembled WGS sequence"/>
</dbReference>
<sequence>MGAFRAWVGEWGQVRGKRGRLAWGAFAALKSLKVTFRALASFLVTVGGGGGRFSGLWSVKVAFGESDAVNSAFAAGGLLGLMP</sequence>
<evidence type="ECO:0000313" key="2">
    <source>
        <dbReference type="Proteomes" id="UP001501116"/>
    </source>
</evidence>
<gene>
    <name evidence="1" type="ORF">GCM10009754_45430</name>
</gene>
<name>A0ABP5CR72_9PSEU</name>
<organism evidence="1 2">
    <name type="scientific">Amycolatopsis minnesotensis</name>
    <dbReference type="NCBI Taxonomy" id="337894"/>
    <lineage>
        <taxon>Bacteria</taxon>
        <taxon>Bacillati</taxon>
        <taxon>Actinomycetota</taxon>
        <taxon>Actinomycetes</taxon>
        <taxon>Pseudonocardiales</taxon>
        <taxon>Pseudonocardiaceae</taxon>
        <taxon>Amycolatopsis</taxon>
    </lineage>
</organism>
<protein>
    <submittedName>
        <fullName evidence="1">Uncharacterized protein</fullName>
    </submittedName>
</protein>
<accession>A0ABP5CR72</accession>
<keyword evidence="2" id="KW-1185">Reference proteome</keyword>
<reference evidence="2" key="1">
    <citation type="journal article" date="2019" name="Int. J. Syst. Evol. Microbiol.">
        <title>The Global Catalogue of Microorganisms (GCM) 10K type strain sequencing project: providing services to taxonomists for standard genome sequencing and annotation.</title>
        <authorList>
            <consortium name="The Broad Institute Genomics Platform"/>
            <consortium name="The Broad Institute Genome Sequencing Center for Infectious Disease"/>
            <person name="Wu L."/>
            <person name="Ma J."/>
        </authorList>
    </citation>
    <scope>NUCLEOTIDE SEQUENCE [LARGE SCALE GENOMIC DNA]</scope>
    <source>
        <strain evidence="2">JCM 14545</strain>
    </source>
</reference>
<comment type="caution">
    <text evidence="1">The sequence shown here is derived from an EMBL/GenBank/DDBJ whole genome shotgun (WGS) entry which is preliminary data.</text>
</comment>
<proteinExistence type="predicted"/>